<name>A0A2N5MBD1_9BACI</name>
<dbReference type="RefSeq" id="WP_101640002.1">
    <property type="nucleotide sequence ID" value="NZ_PGUY01000003.1"/>
</dbReference>
<reference evidence="6 7" key="1">
    <citation type="submission" date="2017-11" db="EMBL/GenBank/DDBJ databases">
        <title>Comparitive Functional Genomics of Dry Heat Resistant strains isolated from the Viking Spacecraft.</title>
        <authorList>
            <person name="Seuylemezian A."/>
            <person name="Cooper K."/>
            <person name="Vaishampayan P."/>
        </authorList>
    </citation>
    <scope>NUCLEOTIDE SEQUENCE [LARGE SCALE GENOMIC DNA]</scope>
    <source>
        <strain evidence="6 7">V1-29</strain>
    </source>
</reference>
<evidence type="ECO:0000313" key="6">
    <source>
        <dbReference type="EMBL" id="PLT31643.1"/>
    </source>
</evidence>
<organism evidence="6 7">
    <name type="scientific">Peribacillus deserti</name>
    <dbReference type="NCBI Taxonomy" id="673318"/>
    <lineage>
        <taxon>Bacteria</taxon>
        <taxon>Bacillati</taxon>
        <taxon>Bacillota</taxon>
        <taxon>Bacilli</taxon>
        <taxon>Bacillales</taxon>
        <taxon>Bacillaceae</taxon>
        <taxon>Peribacillus</taxon>
    </lineage>
</organism>
<dbReference type="GO" id="GO:0005975">
    <property type="term" value="P:carbohydrate metabolic process"/>
    <property type="evidence" value="ECO:0007669"/>
    <property type="project" value="InterPro"/>
</dbReference>
<accession>A0A2N5MBD1</accession>
<dbReference type="InterPro" id="IPR011330">
    <property type="entry name" value="Glyco_hydro/deAcase_b/a-brl"/>
</dbReference>
<evidence type="ECO:0000259" key="5">
    <source>
        <dbReference type="Pfam" id="PF01522"/>
    </source>
</evidence>
<dbReference type="GO" id="GO:0016810">
    <property type="term" value="F:hydrolase activity, acting on carbon-nitrogen (but not peptide) bonds"/>
    <property type="evidence" value="ECO:0007669"/>
    <property type="project" value="InterPro"/>
</dbReference>
<feature type="region of interest" description="Disordered" evidence="3">
    <location>
        <begin position="29"/>
        <end position="62"/>
    </location>
</feature>
<sequence length="389" mass="44265">MKIRFLILLVLLCIPLFSCSNLRNDEVSTKPNVKKTEDTDKPGKPESNKPLPSTTPVPNPVTPPAIPQDELVIYNGPIEHIFFHPLIIDPKLAFDGDAMSKGYDDYFVTVKEFNKMIESLYLKNFILIKMSDLFQEQMINGKVTLTKKELKLPVNKKPLIFSIDDLNYYQYMRENGNAHKLLIDEDGELATYYKDIKGAETISREQEIVPILNSFVKEHPDFSFNGAKGILALTGYEGILGYRTHELSSTNFSQEKAEAIRVVKKLKKDGWEFASHGYGHLDTKAISIGTLRVDTERWKKEVEALIGKTNIYIYPYGSSVLPGDAKFEALRTYGFHIFCSVGPNPYLSNTDHYAMMDRVHIDGIGLRQQKHIMARFFNSDEVIDSVRNP</sequence>
<dbReference type="Pfam" id="PF01522">
    <property type="entry name" value="Polysacc_deac_1"/>
    <property type="match status" value="1"/>
</dbReference>
<feature type="signal peptide" evidence="4">
    <location>
        <begin position="1"/>
        <end position="23"/>
    </location>
</feature>
<dbReference type="PANTHER" id="PTHR34216:SF3">
    <property type="entry name" value="POLY-BETA-1,6-N-ACETYL-D-GLUCOSAMINE N-DEACETYLASE"/>
    <property type="match status" value="1"/>
</dbReference>
<dbReference type="OrthoDB" id="3722973at2"/>
<feature type="compositionally biased region" description="Basic and acidic residues" evidence="3">
    <location>
        <begin position="29"/>
        <end position="47"/>
    </location>
</feature>
<keyword evidence="2 4" id="KW-0732">Signal</keyword>
<dbReference type="SUPFAM" id="SSF88713">
    <property type="entry name" value="Glycoside hydrolase/deacetylase"/>
    <property type="match status" value="1"/>
</dbReference>
<comment type="caution">
    <text evidence="6">The sequence shown here is derived from an EMBL/GenBank/DDBJ whole genome shotgun (WGS) entry which is preliminary data.</text>
</comment>
<comment type="subcellular location">
    <subcellularLocation>
        <location evidence="1">Secreted</location>
    </subcellularLocation>
</comment>
<dbReference type="GO" id="GO:0005576">
    <property type="term" value="C:extracellular region"/>
    <property type="evidence" value="ECO:0007669"/>
    <property type="project" value="UniProtKB-SubCell"/>
</dbReference>
<dbReference type="InterPro" id="IPR051398">
    <property type="entry name" value="Polysacch_Deacetylase"/>
</dbReference>
<dbReference type="Proteomes" id="UP000234748">
    <property type="component" value="Unassembled WGS sequence"/>
</dbReference>
<evidence type="ECO:0000256" key="2">
    <source>
        <dbReference type="ARBA" id="ARBA00022729"/>
    </source>
</evidence>
<dbReference type="EMBL" id="PGUY01000003">
    <property type="protein sequence ID" value="PLT31643.1"/>
    <property type="molecule type" value="Genomic_DNA"/>
</dbReference>
<gene>
    <name evidence="6" type="ORF">CUU66_01960</name>
</gene>
<feature type="domain" description="NodB homology" evidence="5">
    <location>
        <begin position="261"/>
        <end position="318"/>
    </location>
</feature>
<evidence type="ECO:0000313" key="7">
    <source>
        <dbReference type="Proteomes" id="UP000234748"/>
    </source>
</evidence>
<feature type="compositionally biased region" description="Pro residues" evidence="3">
    <location>
        <begin position="53"/>
        <end position="62"/>
    </location>
</feature>
<evidence type="ECO:0000256" key="3">
    <source>
        <dbReference type="SAM" id="MobiDB-lite"/>
    </source>
</evidence>
<evidence type="ECO:0000256" key="4">
    <source>
        <dbReference type="SAM" id="SignalP"/>
    </source>
</evidence>
<protein>
    <recommendedName>
        <fullName evidence="5">NodB homology domain-containing protein</fullName>
    </recommendedName>
</protein>
<dbReference type="InterPro" id="IPR002509">
    <property type="entry name" value="NODB_dom"/>
</dbReference>
<dbReference type="PANTHER" id="PTHR34216">
    <property type="match status" value="1"/>
</dbReference>
<dbReference type="Gene3D" id="3.20.20.370">
    <property type="entry name" value="Glycoside hydrolase/deacetylase"/>
    <property type="match status" value="1"/>
</dbReference>
<dbReference type="AlphaFoldDB" id="A0A2N5MBD1"/>
<proteinExistence type="predicted"/>
<evidence type="ECO:0000256" key="1">
    <source>
        <dbReference type="ARBA" id="ARBA00004613"/>
    </source>
</evidence>
<keyword evidence="7" id="KW-1185">Reference proteome</keyword>
<feature type="chain" id="PRO_5038537543" description="NodB homology domain-containing protein" evidence="4">
    <location>
        <begin position="24"/>
        <end position="389"/>
    </location>
</feature>